<keyword evidence="1" id="KW-0472">Membrane</keyword>
<evidence type="ECO:0000256" key="1">
    <source>
        <dbReference type="SAM" id="Phobius"/>
    </source>
</evidence>
<feature type="signal peptide" evidence="2">
    <location>
        <begin position="1"/>
        <end position="19"/>
    </location>
</feature>
<proteinExistence type="predicted"/>
<feature type="chain" id="PRO_5012375213" description="Secreted protein" evidence="2">
    <location>
        <begin position="20"/>
        <end position="80"/>
    </location>
</feature>
<organism evidence="3">
    <name type="scientific">Panstrongylus lignarius</name>
    <dbReference type="NCBI Taxonomy" id="156445"/>
    <lineage>
        <taxon>Eukaryota</taxon>
        <taxon>Metazoa</taxon>
        <taxon>Ecdysozoa</taxon>
        <taxon>Arthropoda</taxon>
        <taxon>Hexapoda</taxon>
        <taxon>Insecta</taxon>
        <taxon>Pterygota</taxon>
        <taxon>Neoptera</taxon>
        <taxon>Paraneoptera</taxon>
        <taxon>Hemiptera</taxon>
        <taxon>Heteroptera</taxon>
        <taxon>Panheteroptera</taxon>
        <taxon>Cimicomorpha</taxon>
        <taxon>Reduviidae</taxon>
        <taxon>Triatominae</taxon>
        <taxon>Panstrongylus</taxon>
    </lineage>
</organism>
<evidence type="ECO:0000256" key="2">
    <source>
        <dbReference type="SAM" id="SignalP"/>
    </source>
</evidence>
<dbReference type="AlphaFoldDB" id="A0A224XSR4"/>
<name>A0A224XSR4_9HEMI</name>
<sequence length="80" mass="9650">MELLLLFLAIPPLPPLVICLSDTRSQNCNKTVYCQRIEIHKNRMNSLLFPQMYIYFFNIFVYYFVSNIPYFCKYSICQTY</sequence>
<keyword evidence="1" id="KW-0812">Transmembrane</keyword>
<evidence type="ECO:0000313" key="3">
    <source>
        <dbReference type="EMBL" id="JAW15566.1"/>
    </source>
</evidence>
<feature type="transmembrane region" description="Helical" evidence="1">
    <location>
        <begin position="52"/>
        <end position="72"/>
    </location>
</feature>
<dbReference type="EMBL" id="GFTR01000860">
    <property type="protein sequence ID" value="JAW15566.1"/>
    <property type="molecule type" value="Transcribed_RNA"/>
</dbReference>
<accession>A0A224XSR4</accession>
<protein>
    <recommendedName>
        <fullName evidence="4">Secreted protein</fullName>
    </recommendedName>
</protein>
<reference evidence="3" key="1">
    <citation type="journal article" date="2018" name="PLoS Negl. Trop. Dis.">
        <title>An insight into the salivary gland and fat body transcriptome of Panstrongylus lignarius (Hemiptera: Heteroptera), the main vector of Chagas disease in Peru.</title>
        <authorList>
            <person name="Nevoa J.C."/>
            <person name="Mendes M.T."/>
            <person name="da Silva M.V."/>
            <person name="Soares S.C."/>
            <person name="Oliveira C.J.F."/>
            <person name="Ribeiro J.M.C."/>
        </authorList>
    </citation>
    <scope>NUCLEOTIDE SEQUENCE</scope>
</reference>
<keyword evidence="1" id="KW-1133">Transmembrane helix</keyword>
<evidence type="ECO:0008006" key="4">
    <source>
        <dbReference type="Google" id="ProtNLM"/>
    </source>
</evidence>
<keyword evidence="2" id="KW-0732">Signal</keyword>